<organism evidence="2 3">
    <name type="scientific">Lachancea fermentati</name>
    <name type="common">Zygosaccharomyces fermentati</name>
    <dbReference type="NCBI Taxonomy" id="4955"/>
    <lineage>
        <taxon>Eukaryota</taxon>
        <taxon>Fungi</taxon>
        <taxon>Dikarya</taxon>
        <taxon>Ascomycota</taxon>
        <taxon>Saccharomycotina</taxon>
        <taxon>Saccharomycetes</taxon>
        <taxon>Saccharomycetales</taxon>
        <taxon>Saccharomycetaceae</taxon>
        <taxon>Lachancea</taxon>
    </lineage>
</organism>
<reference evidence="2 3" key="1">
    <citation type="submission" date="2016-03" db="EMBL/GenBank/DDBJ databases">
        <authorList>
            <person name="Devillers H."/>
        </authorList>
    </citation>
    <scope>NUCLEOTIDE SEQUENCE [LARGE SCALE GENOMIC DNA]</scope>
    <source>
        <strain evidence="2">CBS 6772</strain>
    </source>
</reference>
<keyword evidence="1" id="KW-0812">Transmembrane</keyword>
<protein>
    <submittedName>
        <fullName evidence="2">LAFE_0C10286g1_1</fullName>
    </submittedName>
</protein>
<evidence type="ECO:0000313" key="3">
    <source>
        <dbReference type="Proteomes" id="UP000190831"/>
    </source>
</evidence>
<accession>A0A1G4MA24</accession>
<keyword evidence="1" id="KW-0472">Membrane</keyword>
<dbReference type="Proteomes" id="UP000190831">
    <property type="component" value="Chromosome C"/>
</dbReference>
<proteinExistence type="predicted"/>
<evidence type="ECO:0000256" key="1">
    <source>
        <dbReference type="SAM" id="Phobius"/>
    </source>
</evidence>
<keyword evidence="3" id="KW-1185">Reference proteome</keyword>
<gene>
    <name evidence="2" type="ORF">LAFE_0C10286G</name>
</gene>
<sequence length="278" mass="29550">MGGAVAGCRAVPASHSRRGHVAPACALPFLVVVMCFTCAIPCYTVLYRATPRCLPPAAYASAPANTSTATAALSFHGPRPAAAFCAVSIWPLLAATVVADGATEVAPDEAAPPEPAALEPAALGVPASAVELDSVVVVRGEYSNELEYAVVVSICDDASESTVAELCPPANAYDTEAVSQSELSIWIEDSIVRPKRKRVFCFYWHAAVSIATGSLRAPSSSLPPLYTLWLLHHLPFHRPHTDPVTHRPTLRYAARLTSRQPLRHACDGCAAKRFQPEK</sequence>
<dbReference type="AlphaFoldDB" id="A0A1G4MA24"/>
<evidence type="ECO:0000313" key="2">
    <source>
        <dbReference type="EMBL" id="SCW00712.1"/>
    </source>
</evidence>
<name>A0A1G4MA24_LACFM</name>
<dbReference type="EMBL" id="LT598485">
    <property type="protein sequence ID" value="SCW00712.1"/>
    <property type="molecule type" value="Genomic_DNA"/>
</dbReference>
<keyword evidence="1" id="KW-1133">Transmembrane helix</keyword>
<feature type="transmembrane region" description="Helical" evidence="1">
    <location>
        <begin position="21"/>
        <end position="46"/>
    </location>
</feature>